<dbReference type="CDD" id="cd02440">
    <property type="entry name" value="AdoMet_MTases"/>
    <property type="match status" value="1"/>
</dbReference>
<keyword evidence="3" id="KW-1185">Reference proteome</keyword>
<organism evidence="2 3">
    <name type="scientific">Candidula unifasciata</name>
    <dbReference type="NCBI Taxonomy" id="100452"/>
    <lineage>
        <taxon>Eukaryota</taxon>
        <taxon>Metazoa</taxon>
        <taxon>Spiralia</taxon>
        <taxon>Lophotrochozoa</taxon>
        <taxon>Mollusca</taxon>
        <taxon>Gastropoda</taxon>
        <taxon>Heterobranchia</taxon>
        <taxon>Euthyneura</taxon>
        <taxon>Panpulmonata</taxon>
        <taxon>Eupulmonata</taxon>
        <taxon>Stylommatophora</taxon>
        <taxon>Helicina</taxon>
        <taxon>Helicoidea</taxon>
        <taxon>Geomitridae</taxon>
        <taxon>Candidula</taxon>
    </lineage>
</organism>
<dbReference type="Gene3D" id="3.40.50.150">
    <property type="entry name" value="Vaccinia Virus protein VP39"/>
    <property type="match status" value="1"/>
</dbReference>
<dbReference type="AlphaFoldDB" id="A0A8S3ZZX8"/>
<dbReference type="OrthoDB" id="506498at2759"/>
<dbReference type="InterPro" id="IPR029063">
    <property type="entry name" value="SAM-dependent_MTases_sf"/>
</dbReference>
<dbReference type="EMBL" id="CAJHNH020007996">
    <property type="protein sequence ID" value="CAG5135177.1"/>
    <property type="molecule type" value="Genomic_DNA"/>
</dbReference>
<dbReference type="SUPFAM" id="SSF53335">
    <property type="entry name" value="S-adenosyl-L-methionine-dependent methyltransferases"/>
    <property type="match status" value="1"/>
</dbReference>
<dbReference type="Proteomes" id="UP000678393">
    <property type="component" value="Unassembled WGS sequence"/>
</dbReference>
<comment type="caution">
    <text evidence="2">The sequence shown here is derived from an EMBL/GenBank/DDBJ whole genome shotgun (WGS) entry which is preliminary data.</text>
</comment>
<reference evidence="2" key="1">
    <citation type="submission" date="2021-04" db="EMBL/GenBank/DDBJ databases">
        <authorList>
            <consortium name="Molecular Ecology Group"/>
        </authorList>
    </citation>
    <scope>NUCLEOTIDE SEQUENCE</scope>
</reference>
<protein>
    <recommendedName>
        <fullName evidence="1">Methyltransferase type 12 domain-containing protein</fullName>
    </recommendedName>
</protein>
<dbReference type="InterPro" id="IPR013217">
    <property type="entry name" value="Methyltransf_12"/>
</dbReference>
<name>A0A8S3ZZX8_9EUPU</name>
<sequence>MHDFLESATNYLLDDYVDSILKNTSGLKEKMENGIEALEVGCGRGRLLAKFALMFPKSTFTASDNVDFLIYQLKANLGHIPNVKYATIDVCYPTSLLKERYDWVYCANVLHDVPNPPEALKNIRKLMKPACGTFTMIDVATSGSPVEDKGNIIVACLYAVSSFMCIPESYITEDSFAMGTCYGK</sequence>
<evidence type="ECO:0000259" key="1">
    <source>
        <dbReference type="Pfam" id="PF08242"/>
    </source>
</evidence>
<evidence type="ECO:0000313" key="3">
    <source>
        <dbReference type="Proteomes" id="UP000678393"/>
    </source>
</evidence>
<gene>
    <name evidence="2" type="ORF">CUNI_LOCUS20735</name>
</gene>
<evidence type="ECO:0000313" key="2">
    <source>
        <dbReference type="EMBL" id="CAG5135177.1"/>
    </source>
</evidence>
<dbReference type="PANTHER" id="PTHR45128:SF1">
    <property type="entry name" value="S-ADENOSYLMETHIONINE-DEPENDENT METHYLTRANSFERASE RV2258C"/>
    <property type="match status" value="1"/>
</dbReference>
<accession>A0A8S3ZZX8</accession>
<proteinExistence type="predicted"/>
<dbReference type="PANTHER" id="PTHR45128">
    <property type="entry name" value="METHYLTRANSFERASE TYPE 11"/>
    <property type="match status" value="1"/>
</dbReference>
<dbReference type="Pfam" id="PF08242">
    <property type="entry name" value="Methyltransf_12"/>
    <property type="match status" value="1"/>
</dbReference>
<feature type="domain" description="Methyltransferase type 12" evidence="1">
    <location>
        <begin position="38"/>
        <end position="129"/>
    </location>
</feature>
<dbReference type="InterPro" id="IPR053173">
    <property type="entry name" value="SAM-binding_MTase"/>
</dbReference>